<dbReference type="EMBL" id="CP082275">
    <property type="protein sequence ID" value="USH03742.1"/>
    <property type="molecule type" value="Genomic_DNA"/>
</dbReference>
<name>A0ABY4WXN0_9GAMM</name>
<sequence>MKTYFIRHSSALDLDDATIKLLRTGNYIAIHYPTDKNGNFEDGDSTSLDPNDYDGRGKSSLKKLHEIASNGGYVFSVYRGFEGAKLGFVKPGSKVKILKGLWGRKGAYSGREAVIKVIQLDRSKELSAAESISFKSVQPRQGTICHWRKVGSRVRSKLEGYVEKTVGSLTPDLQEVMCMEFLRSGAAEKYNLPKLIHTLAPVGRTLKDIDILGVSENNRIISAQVTYHDLSHSAWKLSKLDAYNGQGNYTMYFCKCDKPNMVNGHIIFPIDLVFKEFCENDKNGTLWFNQVMGE</sequence>
<dbReference type="RefSeq" id="WP_251879016.1">
    <property type="nucleotide sequence ID" value="NZ_CP082275.1"/>
</dbReference>
<protein>
    <submittedName>
        <fullName evidence="1">Uncharacterized protein</fullName>
    </submittedName>
</protein>
<accession>A0ABY4WXN0</accession>
<gene>
    <name evidence="1" type="ORF">K6Q96_07050</name>
</gene>
<evidence type="ECO:0000313" key="1">
    <source>
        <dbReference type="EMBL" id="USH03742.1"/>
    </source>
</evidence>
<reference evidence="1" key="1">
    <citation type="submission" date="2021-08" db="EMBL/GenBank/DDBJ databases">
        <authorList>
            <person name="Sakaguchi M."/>
            <person name="Kikuchi T."/>
            <person name="Urbanczyk H."/>
        </authorList>
    </citation>
    <scope>NUCLEOTIDE SEQUENCE</scope>
    <source>
        <strain evidence="1">020920N</strain>
    </source>
</reference>
<organism evidence="1 2">
    <name type="scientific">Grimontia kaedaensis</name>
    <dbReference type="NCBI Taxonomy" id="2872157"/>
    <lineage>
        <taxon>Bacteria</taxon>
        <taxon>Pseudomonadati</taxon>
        <taxon>Pseudomonadota</taxon>
        <taxon>Gammaproteobacteria</taxon>
        <taxon>Vibrionales</taxon>
        <taxon>Vibrionaceae</taxon>
        <taxon>Grimontia</taxon>
    </lineage>
</organism>
<dbReference type="Proteomes" id="UP001056255">
    <property type="component" value="Chromosome I"/>
</dbReference>
<evidence type="ECO:0000313" key="2">
    <source>
        <dbReference type="Proteomes" id="UP001056255"/>
    </source>
</evidence>
<proteinExistence type="predicted"/>
<keyword evidence="2" id="KW-1185">Reference proteome</keyword>